<dbReference type="InterPro" id="IPR012999">
    <property type="entry name" value="Pyr_OxRdtase_I_AS"/>
</dbReference>
<evidence type="ECO:0000313" key="14">
    <source>
        <dbReference type="Proteomes" id="UP000078348"/>
    </source>
</evidence>
<dbReference type="AlphaFoldDB" id="A0A196SFS5"/>
<keyword evidence="8" id="KW-0520">NAD</keyword>
<dbReference type="GO" id="GO:0034599">
    <property type="term" value="P:cellular response to oxidative stress"/>
    <property type="evidence" value="ECO:0007669"/>
    <property type="project" value="TreeGrafter"/>
</dbReference>
<organism evidence="13 14">
    <name type="scientific">Blastocystis sp. subtype 1 (strain ATCC 50177 / NandII)</name>
    <dbReference type="NCBI Taxonomy" id="478820"/>
    <lineage>
        <taxon>Eukaryota</taxon>
        <taxon>Sar</taxon>
        <taxon>Stramenopiles</taxon>
        <taxon>Bigyra</taxon>
        <taxon>Opalozoa</taxon>
        <taxon>Opalinata</taxon>
        <taxon>Blastocystidae</taxon>
        <taxon>Blastocystis</taxon>
    </lineage>
</organism>
<dbReference type="InterPro" id="IPR023753">
    <property type="entry name" value="FAD/NAD-binding_dom"/>
</dbReference>
<keyword evidence="6 10" id="KW-0676">Redox-active center</keyword>
<dbReference type="Pfam" id="PF07992">
    <property type="entry name" value="Pyr_redox_2"/>
    <property type="match status" value="1"/>
</dbReference>
<keyword evidence="3 8" id="KW-0274">FAD</keyword>
<dbReference type="Gene3D" id="3.30.390.30">
    <property type="match status" value="1"/>
</dbReference>
<evidence type="ECO:0000259" key="11">
    <source>
        <dbReference type="Pfam" id="PF02852"/>
    </source>
</evidence>
<dbReference type="Pfam" id="PF02852">
    <property type="entry name" value="Pyr_redox_dim"/>
    <property type="match status" value="1"/>
</dbReference>
<evidence type="ECO:0000313" key="13">
    <source>
        <dbReference type="EMBL" id="OAO15910.1"/>
    </source>
</evidence>
<evidence type="ECO:0000256" key="4">
    <source>
        <dbReference type="ARBA" id="ARBA00023002"/>
    </source>
</evidence>
<dbReference type="PRINTS" id="PR00368">
    <property type="entry name" value="FADPNR"/>
</dbReference>
<gene>
    <name evidence="13" type="ORF">AV274_2364</name>
</gene>
<evidence type="ECO:0000256" key="6">
    <source>
        <dbReference type="ARBA" id="ARBA00023284"/>
    </source>
</evidence>
<dbReference type="InterPro" id="IPR004099">
    <property type="entry name" value="Pyr_nucl-diS_OxRdtase_dimer"/>
</dbReference>
<dbReference type="EMBL" id="LXWW01000109">
    <property type="protein sequence ID" value="OAO15910.1"/>
    <property type="molecule type" value="Genomic_DNA"/>
</dbReference>
<feature type="binding site" evidence="8">
    <location>
        <position position="264"/>
    </location>
    <ligand>
        <name>NAD(+)</name>
        <dbReference type="ChEBI" id="CHEBI:57540"/>
    </ligand>
</feature>
<evidence type="ECO:0000256" key="1">
    <source>
        <dbReference type="ARBA" id="ARBA00007532"/>
    </source>
</evidence>
<dbReference type="PROSITE" id="PS00076">
    <property type="entry name" value="PYRIDINE_REDOX_1"/>
    <property type="match status" value="1"/>
</dbReference>
<dbReference type="InterPro" id="IPR001100">
    <property type="entry name" value="Pyr_nuc-diS_OxRdtase"/>
</dbReference>
<feature type="disulfide bond" description="Redox-active" evidence="9">
    <location>
        <begin position="44"/>
        <end position="49"/>
    </location>
</feature>
<dbReference type="Gene3D" id="3.50.50.60">
    <property type="entry name" value="FAD/NAD(P)-binding domain"/>
    <property type="match status" value="2"/>
</dbReference>
<dbReference type="GO" id="GO:0050660">
    <property type="term" value="F:flavin adenine dinucleotide binding"/>
    <property type="evidence" value="ECO:0007669"/>
    <property type="project" value="InterPro"/>
</dbReference>
<proteinExistence type="inferred from homology"/>
<dbReference type="SUPFAM" id="SSF51905">
    <property type="entry name" value="FAD/NAD(P)-binding domain"/>
    <property type="match status" value="1"/>
</dbReference>
<feature type="binding site" evidence="8">
    <location>
        <position position="53"/>
    </location>
    <ligand>
        <name>FAD</name>
        <dbReference type="ChEBI" id="CHEBI:57692"/>
    </ligand>
</feature>
<keyword evidence="14" id="KW-1185">Reference proteome</keyword>
<keyword evidence="2 10" id="KW-0285">Flavoprotein</keyword>
<dbReference type="OrthoDB" id="5956163at2759"/>
<sequence length="456" mass="49962">MNSILKYDLVVIGAGSGGLACAKRAAGYGKKVAIIEKNRVGGTCVNVGCMPKKVMYNAATLREDIHLAKNYGFETSESFDWSILKHKRDEFIKRLNTNHANALKKNNVDYFEGFGHFVAPHQVQVSDGVILEGGTVLIATGGKPVIPDFPGNQYCCTSNTFWELETLPKRSLVIGGGYIAVELACILNILGSETFFSCRHDTPLRRYDPFVIDLLMAEMKRRGITEMPNTTIQRITQQSDSKYECAFSNGQVVSDVDFVLMATGRVPLLDGLGLEVAGVQTEHGIVKVDAYQQTTAPGVYCIGDDIGKVDLTPVAIQTGRRLADRLFNQQDSVMDFSNIPSVVFSHPPIATCGLTEAQARERFGEDVRVYKTVFSNTMYALNSPEDKPKTGMKLVCQKSTEKVLGVHMIGENVDEMLQGFAVAIKMGATKKDFDAACAIHPTSAEEMVTLAPWGQY</sequence>
<feature type="active site" description="Proton acceptor" evidence="7">
    <location>
        <position position="440"/>
    </location>
</feature>
<dbReference type="PROSITE" id="PS51257">
    <property type="entry name" value="PROKAR_LIPOPROTEIN"/>
    <property type="match status" value="1"/>
</dbReference>
<comment type="similarity">
    <text evidence="1 10">Belongs to the class-I pyridine nucleotide-disulfide oxidoreductase family.</text>
</comment>
<dbReference type="GO" id="GO:0006749">
    <property type="term" value="P:glutathione metabolic process"/>
    <property type="evidence" value="ECO:0007669"/>
    <property type="project" value="TreeGrafter"/>
</dbReference>
<evidence type="ECO:0000256" key="5">
    <source>
        <dbReference type="ARBA" id="ARBA00023157"/>
    </source>
</evidence>
<protein>
    <submittedName>
        <fullName evidence="13">Glutathione reductase (NADPH)</fullName>
    </submittedName>
</protein>
<evidence type="ECO:0000256" key="9">
    <source>
        <dbReference type="PIRSR" id="PIRSR000350-4"/>
    </source>
</evidence>
<evidence type="ECO:0000256" key="3">
    <source>
        <dbReference type="ARBA" id="ARBA00022827"/>
    </source>
</evidence>
<keyword evidence="4 10" id="KW-0560">Oxidoreductase</keyword>
<accession>A0A196SFS5</accession>
<feature type="binding site" evidence="8">
    <location>
        <begin position="175"/>
        <end position="182"/>
    </location>
    <ligand>
        <name>NAD(+)</name>
        <dbReference type="ChEBI" id="CHEBI:57540"/>
    </ligand>
</feature>
<dbReference type="InterPro" id="IPR046952">
    <property type="entry name" value="GSHR/TRXR-like"/>
</dbReference>
<dbReference type="GO" id="GO:0045454">
    <property type="term" value="P:cell redox homeostasis"/>
    <property type="evidence" value="ECO:0007669"/>
    <property type="project" value="InterPro"/>
</dbReference>
<dbReference type="STRING" id="478820.A0A196SFS5"/>
<dbReference type="InterPro" id="IPR016156">
    <property type="entry name" value="FAD/NAD-linked_Rdtase_dimer_sf"/>
</dbReference>
<comment type="cofactor">
    <cofactor evidence="8">
        <name>FAD</name>
        <dbReference type="ChEBI" id="CHEBI:57692"/>
    </cofactor>
    <text evidence="8">Binds 1 FAD per subunit.</text>
</comment>
<feature type="binding site" evidence="8">
    <location>
        <position position="304"/>
    </location>
    <ligand>
        <name>FAD</name>
        <dbReference type="ChEBI" id="CHEBI:57692"/>
    </ligand>
</feature>
<evidence type="ECO:0000256" key="7">
    <source>
        <dbReference type="PIRSR" id="PIRSR000350-2"/>
    </source>
</evidence>
<dbReference type="GO" id="GO:0005829">
    <property type="term" value="C:cytosol"/>
    <property type="evidence" value="ECO:0007669"/>
    <property type="project" value="TreeGrafter"/>
</dbReference>
<comment type="caution">
    <text evidence="13">The sequence shown here is derived from an EMBL/GenBank/DDBJ whole genome shotgun (WGS) entry which is preliminary data.</text>
</comment>
<keyword evidence="8" id="KW-0547">Nucleotide-binding</keyword>
<dbReference type="Proteomes" id="UP000078348">
    <property type="component" value="Unassembled WGS sequence"/>
</dbReference>
<reference evidence="13 14" key="1">
    <citation type="submission" date="2016-05" db="EMBL/GenBank/DDBJ databases">
        <title>Nuclear genome of Blastocystis sp. subtype 1 NandII.</title>
        <authorList>
            <person name="Gentekaki E."/>
            <person name="Curtis B."/>
            <person name="Stairs C."/>
            <person name="Eme L."/>
            <person name="Herman E."/>
            <person name="Klimes V."/>
            <person name="Arias M.C."/>
            <person name="Elias M."/>
            <person name="Hilliou F."/>
            <person name="Klute M."/>
            <person name="Malik S.-B."/>
            <person name="Pightling A."/>
            <person name="Rachubinski R."/>
            <person name="Salas D."/>
            <person name="Schlacht A."/>
            <person name="Suga H."/>
            <person name="Archibald J."/>
            <person name="Ball S.G."/>
            <person name="Clark G."/>
            <person name="Dacks J."/>
            <person name="Van Der Giezen M."/>
            <person name="Tsaousis A."/>
            <person name="Roger A."/>
        </authorList>
    </citation>
    <scope>NUCLEOTIDE SEQUENCE [LARGE SCALE GENOMIC DNA]</scope>
    <source>
        <strain evidence="14">ATCC 50177 / NandII</strain>
    </source>
</reference>
<dbReference type="PANTHER" id="PTHR42737">
    <property type="entry name" value="GLUTATHIONE REDUCTASE"/>
    <property type="match status" value="1"/>
</dbReference>
<dbReference type="GO" id="GO:0005739">
    <property type="term" value="C:mitochondrion"/>
    <property type="evidence" value="ECO:0007669"/>
    <property type="project" value="TreeGrafter"/>
</dbReference>
<evidence type="ECO:0000259" key="12">
    <source>
        <dbReference type="Pfam" id="PF07992"/>
    </source>
</evidence>
<dbReference type="NCBIfam" id="NF004776">
    <property type="entry name" value="PRK06116.1"/>
    <property type="match status" value="1"/>
</dbReference>
<feature type="domain" description="Pyridine nucleotide-disulphide oxidoreductase dimerisation" evidence="11">
    <location>
        <begin position="339"/>
        <end position="450"/>
    </location>
</feature>
<dbReference type="InterPro" id="IPR036188">
    <property type="entry name" value="FAD/NAD-bd_sf"/>
</dbReference>
<dbReference type="GO" id="GO:0004362">
    <property type="term" value="F:glutathione-disulfide reductase (NADPH) activity"/>
    <property type="evidence" value="ECO:0007669"/>
    <property type="project" value="TreeGrafter"/>
</dbReference>
<evidence type="ECO:0000256" key="2">
    <source>
        <dbReference type="ARBA" id="ARBA00022630"/>
    </source>
</evidence>
<evidence type="ECO:0000256" key="8">
    <source>
        <dbReference type="PIRSR" id="PIRSR000350-3"/>
    </source>
</evidence>
<keyword evidence="5" id="KW-1015">Disulfide bond</keyword>
<evidence type="ECO:0000256" key="10">
    <source>
        <dbReference type="RuleBase" id="RU003691"/>
    </source>
</evidence>
<feature type="binding site" evidence="8">
    <location>
        <position position="115"/>
    </location>
    <ligand>
        <name>FAD</name>
        <dbReference type="ChEBI" id="CHEBI:57692"/>
    </ligand>
</feature>
<name>A0A196SFS5_BLAHN</name>
<dbReference type="PIRSF" id="PIRSF000350">
    <property type="entry name" value="Mercury_reductase_MerA"/>
    <property type="match status" value="1"/>
</dbReference>
<dbReference type="PRINTS" id="PR00411">
    <property type="entry name" value="PNDRDTASEI"/>
</dbReference>
<dbReference type="PANTHER" id="PTHR42737:SF2">
    <property type="entry name" value="GLUTATHIONE REDUCTASE"/>
    <property type="match status" value="1"/>
</dbReference>
<feature type="domain" description="FAD/NAD(P)-binding" evidence="12">
    <location>
        <begin position="7"/>
        <end position="319"/>
    </location>
</feature>
<dbReference type="SUPFAM" id="SSF55424">
    <property type="entry name" value="FAD/NAD-linked reductases, dimerisation (C-terminal) domain"/>
    <property type="match status" value="1"/>
</dbReference>